<feature type="region of interest" description="Disordered" evidence="1">
    <location>
        <begin position="191"/>
        <end position="217"/>
    </location>
</feature>
<sequence>MLKLSQTKHISQIDRRKRAVHCWTDDRLFSAKEVSCFPPSSFSILATPSRSPRLLDHREKGGSLLISIHNSCASTLFLGRRVHWQGSLYEYTTVSINLVPFYFRAGDKTRSAPPSVPSSHQIRIHAGIRVLEDSVRQRHRRQRGVGRNRRPISRNCPTQPLLSSHARPLGSKCAAAVLSFCPSTIRHTYIPTTNPSRPPASCPVLSYRPPPLLNSES</sequence>
<evidence type="ECO:0000313" key="3">
    <source>
        <dbReference type="Proteomes" id="UP000007174"/>
    </source>
</evidence>
<dbReference type="Proteomes" id="UP000007174">
    <property type="component" value="Unassembled WGS sequence"/>
</dbReference>
<gene>
    <name evidence="2" type="ORF">CH063_07046</name>
</gene>
<accession>H1V4R3</accession>
<protein>
    <submittedName>
        <fullName evidence="2">Uncharacterized protein</fullName>
    </submittedName>
</protein>
<name>H1V4R3_COLHI</name>
<dbReference type="EMBL" id="CACQ02001447">
    <property type="protein sequence ID" value="CCF35215.1"/>
    <property type="molecule type" value="Genomic_DNA"/>
</dbReference>
<feature type="compositionally biased region" description="Pro residues" evidence="1">
    <location>
        <begin position="208"/>
        <end position="217"/>
    </location>
</feature>
<feature type="region of interest" description="Disordered" evidence="1">
    <location>
        <begin position="135"/>
        <end position="163"/>
    </location>
</feature>
<dbReference type="AlphaFoldDB" id="H1V4R3"/>
<feature type="compositionally biased region" description="Basic residues" evidence="1">
    <location>
        <begin position="137"/>
        <end position="152"/>
    </location>
</feature>
<proteinExistence type="predicted"/>
<reference evidence="3" key="1">
    <citation type="journal article" date="2012" name="Nat. Genet.">
        <title>Lifestyle transitions in plant pathogenic Colletotrichum fungi deciphered by genome and transcriptome analyses.</title>
        <authorList>
            <person name="O'Connell R.J."/>
            <person name="Thon M.R."/>
            <person name="Hacquard S."/>
            <person name="Amyotte S.G."/>
            <person name="Kleemann J."/>
            <person name="Torres M.F."/>
            <person name="Damm U."/>
            <person name="Buiate E.A."/>
            <person name="Epstein L."/>
            <person name="Alkan N."/>
            <person name="Altmueller J."/>
            <person name="Alvarado-Balderrama L."/>
            <person name="Bauser C.A."/>
            <person name="Becker C."/>
            <person name="Birren B.W."/>
            <person name="Chen Z."/>
            <person name="Choi J."/>
            <person name="Crouch J.A."/>
            <person name="Duvick J.P."/>
            <person name="Farman M.A."/>
            <person name="Gan P."/>
            <person name="Heiman D."/>
            <person name="Henrissat B."/>
            <person name="Howard R.J."/>
            <person name="Kabbage M."/>
            <person name="Koch C."/>
            <person name="Kracher B."/>
            <person name="Kubo Y."/>
            <person name="Law A.D."/>
            <person name="Lebrun M.-H."/>
            <person name="Lee Y.-H."/>
            <person name="Miyara I."/>
            <person name="Moore N."/>
            <person name="Neumann U."/>
            <person name="Nordstroem K."/>
            <person name="Panaccione D.G."/>
            <person name="Panstruga R."/>
            <person name="Place M."/>
            <person name="Proctor R.H."/>
            <person name="Prusky D."/>
            <person name="Rech G."/>
            <person name="Reinhardt R."/>
            <person name="Rollins J.A."/>
            <person name="Rounsley S."/>
            <person name="Schardl C.L."/>
            <person name="Schwartz D.C."/>
            <person name="Shenoy N."/>
            <person name="Shirasu K."/>
            <person name="Sikhakolli U.R."/>
            <person name="Stueber K."/>
            <person name="Sukno S.A."/>
            <person name="Sweigard J.A."/>
            <person name="Takano Y."/>
            <person name="Takahara H."/>
            <person name="Trail F."/>
            <person name="van der Does H.C."/>
            <person name="Voll L.M."/>
            <person name="Will I."/>
            <person name="Young S."/>
            <person name="Zeng Q."/>
            <person name="Zhang J."/>
            <person name="Zhou S."/>
            <person name="Dickman M.B."/>
            <person name="Schulze-Lefert P."/>
            <person name="Ver Loren van Themaat E."/>
            <person name="Ma L.-J."/>
            <person name="Vaillancourt L.J."/>
        </authorList>
    </citation>
    <scope>NUCLEOTIDE SEQUENCE [LARGE SCALE GENOMIC DNA]</scope>
    <source>
        <strain evidence="3">IMI 349063</strain>
    </source>
</reference>
<dbReference type="HOGENOM" id="CLU_1272200_0_0_1"/>
<evidence type="ECO:0000313" key="2">
    <source>
        <dbReference type="EMBL" id="CCF35215.1"/>
    </source>
</evidence>
<evidence type="ECO:0000256" key="1">
    <source>
        <dbReference type="SAM" id="MobiDB-lite"/>
    </source>
</evidence>
<organism evidence="2 3">
    <name type="scientific">Colletotrichum higginsianum (strain IMI 349063)</name>
    <name type="common">Crucifer anthracnose fungus</name>
    <dbReference type="NCBI Taxonomy" id="759273"/>
    <lineage>
        <taxon>Eukaryota</taxon>
        <taxon>Fungi</taxon>
        <taxon>Dikarya</taxon>
        <taxon>Ascomycota</taxon>
        <taxon>Pezizomycotina</taxon>
        <taxon>Sordariomycetes</taxon>
        <taxon>Hypocreomycetidae</taxon>
        <taxon>Glomerellales</taxon>
        <taxon>Glomerellaceae</taxon>
        <taxon>Colletotrichum</taxon>
        <taxon>Colletotrichum destructivum species complex</taxon>
    </lineage>
</organism>